<evidence type="ECO:0000256" key="2">
    <source>
        <dbReference type="SAM" id="MobiDB-lite"/>
    </source>
</evidence>
<feature type="compositionally biased region" description="Basic and acidic residues" evidence="2">
    <location>
        <begin position="40"/>
        <end position="50"/>
    </location>
</feature>
<evidence type="ECO:0000313" key="3">
    <source>
        <dbReference type="EMBL" id="CAJ1395933.1"/>
    </source>
</evidence>
<dbReference type="AlphaFoldDB" id="A0AA36NB68"/>
<comment type="caution">
    <text evidence="3">The sequence shown here is derived from an EMBL/GenBank/DDBJ whole genome shotgun (WGS) entry which is preliminary data.</text>
</comment>
<gene>
    <name evidence="3" type="ORF">EVOR1521_LOCUS20247</name>
</gene>
<evidence type="ECO:0000313" key="4">
    <source>
        <dbReference type="Proteomes" id="UP001178507"/>
    </source>
</evidence>
<keyword evidence="4" id="KW-1185">Reference proteome</keyword>
<name>A0AA36NB68_9DINO</name>
<organism evidence="3 4">
    <name type="scientific">Effrenium voratum</name>
    <dbReference type="NCBI Taxonomy" id="2562239"/>
    <lineage>
        <taxon>Eukaryota</taxon>
        <taxon>Sar</taxon>
        <taxon>Alveolata</taxon>
        <taxon>Dinophyceae</taxon>
        <taxon>Suessiales</taxon>
        <taxon>Symbiodiniaceae</taxon>
        <taxon>Effrenium</taxon>
    </lineage>
</organism>
<feature type="coiled-coil region" evidence="1">
    <location>
        <begin position="189"/>
        <end position="265"/>
    </location>
</feature>
<feature type="region of interest" description="Disordered" evidence="2">
    <location>
        <begin position="25"/>
        <end position="123"/>
    </location>
</feature>
<dbReference type="Proteomes" id="UP001178507">
    <property type="component" value="Unassembled WGS sequence"/>
</dbReference>
<feature type="compositionally biased region" description="Polar residues" evidence="2">
    <location>
        <begin position="98"/>
        <end position="107"/>
    </location>
</feature>
<keyword evidence="1" id="KW-0175">Coiled coil</keyword>
<accession>A0AA36NB68</accession>
<evidence type="ECO:0000256" key="1">
    <source>
        <dbReference type="SAM" id="Coils"/>
    </source>
</evidence>
<proteinExistence type="predicted"/>
<dbReference type="EMBL" id="CAUJNA010003215">
    <property type="protein sequence ID" value="CAJ1395933.1"/>
    <property type="molecule type" value="Genomic_DNA"/>
</dbReference>
<feature type="compositionally biased region" description="Basic and acidic residues" evidence="2">
    <location>
        <begin position="59"/>
        <end position="82"/>
    </location>
</feature>
<protein>
    <submittedName>
        <fullName evidence="3">Uncharacterized protein</fullName>
    </submittedName>
</protein>
<reference evidence="3" key="1">
    <citation type="submission" date="2023-08" db="EMBL/GenBank/DDBJ databases">
        <authorList>
            <person name="Chen Y."/>
            <person name="Shah S."/>
            <person name="Dougan E. K."/>
            <person name="Thang M."/>
            <person name="Chan C."/>
        </authorList>
    </citation>
    <scope>NUCLEOTIDE SEQUENCE</scope>
</reference>
<feature type="compositionally biased region" description="Low complexity" evidence="2">
    <location>
        <begin position="25"/>
        <end position="36"/>
    </location>
</feature>
<sequence>MAHRFHMNFSGHEENLESLEALQRQLRSHSQQLRAQLAEDAPRAETRMPETRPMQTRPLDTHLPERHPLRPMETRLPEHPPETRPCPARLPSTRERQPSLSLRSGSQGEPEASGPLSSSKVQSIASDIEQLEDRCDALDQRNRWLTHRLMQRLQEWIARALTGNERGLLGTAFHAWKKARRGLQLEQLLQRQTAQLEAQQALAQRLAEALQEEQSRRSEAEAAAVRGRSQLEELQARQSRLAEQRQASQEELQRMRRRLKEAHACLDNCRTTGEDLAAGARSHAQRCEDLAFEAKQRRPSNSNGIHRDDAVGYSLDVHAEAESTLQRAHQLLQSR</sequence>